<dbReference type="GO" id="GO:0004029">
    <property type="term" value="F:aldehyde dehydrogenase (NAD+) activity"/>
    <property type="evidence" value="ECO:0007669"/>
    <property type="project" value="TreeGrafter"/>
</dbReference>
<evidence type="ECO:0000259" key="2">
    <source>
        <dbReference type="Pfam" id="PF01370"/>
    </source>
</evidence>
<dbReference type="Gene3D" id="3.40.50.720">
    <property type="entry name" value="NAD(P)-binding Rossmann-like Domain"/>
    <property type="match status" value="1"/>
</dbReference>
<dbReference type="PANTHER" id="PTHR48079">
    <property type="entry name" value="PROTEIN YEEZ"/>
    <property type="match status" value="1"/>
</dbReference>
<comment type="caution">
    <text evidence="3">The sequence shown here is derived from an EMBL/GenBank/DDBJ whole genome shotgun (WGS) entry which is preliminary data.</text>
</comment>
<evidence type="ECO:0000313" key="3">
    <source>
        <dbReference type="EMBL" id="KAK3197112.1"/>
    </source>
</evidence>
<name>A0AAN6RCL1_9PLEO</name>
<evidence type="ECO:0000313" key="4">
    <source>
        <dbReference type="Proteomes" id="UP001280581"/>
    </source>
</evidence>
<dbReference type="AlphaFoldDB" id="A0AAN6RCL1"/>
<feature type="domain" description="NAD-dependent epimerase/dehydratase" evidence="2">
    <location>
        <begin position="5"/>
        <end position="225"/>
    </location>
</feature>
<dbReference type="SUPFAM" id="SSF51735">
    <property type="entry name" value="NAD(P)-binding Rossmann-fold domains"/>
    <property type="match status" value="1"/>
</dbReference>
<accession>A0AAN6RCL1</accession>
<proteinExistence type="predicted"/>
<dbReference type="InterPro" id="IPR001509">
    <property type="entry name" value="Epimerase_deHydtase"/>
</dbReference>
<dbReference type="Pfam" id="PF01370">
    <property type="entry name" value="Epimerase"/>
    <property type="match status" value="1"/>
</dbReference>
<sequence>MSKIIFITGGSGYIGSVIIELAIAQGYIVNALSRSESSDTKLSSLGASPVRGDMKSLDVLTRESSKADIVINMADAIAGNYSISQDERWAINFAANDALAEGLKGTSKPFLITSGALTAQPHPDDEETDESSPGWPEGHIYARGFESNRKNYLNQGVHVCYVRLAPYVYGRAGSGVRLFMDMWGPRGAGAFVKPGTALTTSVHVEDTARLYLLIGEKGRAGESYNATSETDVPQKSICEAICKTLGIPCKEFELDDAKAKLGDFLAVFLTAKCRASNKKAREELGWSLQAEKGILEEITNGSYAALGKELGKDSS</sequence>
<protein>
    <recommendedName>
        <fullName evidence="2">NAD-dependent epimerase/dehydratase domain-containing protein</fullName>
    </recommendedName>
</protein>
<evidence type="ECO:0000256" key="1">
    <source>
        <dbReference type="SAM" id="MobiDB-lite"/>
    </source>
</evidence>
<dbReference type="EMBL" id="WVTA01000021">
    <property type="protein sequence ID" value="KAK3197112.1"/>
    <property type="molecule type" value="Genomic_DNA"/>
</dbReference>
<feature type="region of interest" description="Disordered" evidence="1">
    <location>
        <begin position="116"/>
        <end position="138"/>
    </location>
</feature>
<organism evidence="3 4">
    <name type="scientific">Pseudopithomyces chartarum</name>
    <dbReference type="NCBI Taxonomy" id="1892770"/>
    <lineage>
        <taxon>Eukaryota</taxon>
        <taxon>Fungi</taxon>
        <taxon>Dikarya</taxon>
        <taxon>Ascomycota</taxon>
        <taxon>Pezizomycotina</taxon>
        <taxon>Dothideomycetes</taxon>
        <taxon>Pleosporomycetidae</taxon>
        <taxon>Pleosporales</taxon>
        <taxon>Massarineae</taxon>
        <taxon>Didymosphaeriaceae</taxon>
        <taxon>Pseudopithomyces</taxon>
    </lineage>
</organism>
<dbReference type="InterPro" id="IPR051783">
    <property type="entry name" value="NAD(P)-dependent_oxidoreduct"/>
</dbReference>
<dbReference type="PANTHER" id="PTHR48079:SF5">
    <property type="entry name" value="DEPENDENT EPIMERASE_DEHYDRATASE, PUTATIVE (AFU_ORTHOLOGUE AFUA_7G00180)-RELATED"/>
    <property type="match status" value="1"/>
</dbReference>
<gene>
    <name evidence="3" type="ORF">GRF29_1536g654905</name>
</gene>
<keyword evidence="4" id="KW-1185">Reference proteome</keyword>
<dbReference type="InterPro" id="IPR036291">
    <property type="entry name" value="NAD(P)-bd_dom_sf"/>
</dbReference>
<reference evidence="3 4" key="1">
    <citation type="submission" date="2021-02" db="EMBL/GenBank/DDBJ databases">
        <title>Genome assembly of Pseudopithomyces chartarum.</title>
        <authorList>
            <person name="Jauregui R."/>
            <person name="Singh J."/>
            <person name="Voisey C."/>
        </authorList>
    </citation>
    <scope>NUCLEOTIDE SEQUENCE [LARGE SCALE GENOMIC DNA]</scope>
    <source>
        <strain evidence="3 4">AGR01</strain>
    </source>
</reference>
<dbReference type="Proteomes" id="UP001280581">
    <property type="component" value="Unassembled WGS sequence"/>
</dbReference>
<dbReference type="GO" id="GO:0005737">
    <property type="term" value="C:cytoplasm"/>
    <property type="evidence" value="ECO:0007669"/>
    <property type="project" value="TreeGrafter"/>
</dbReference>